<keyword evidence="1" id="KW-0472">Membrane</keyword>
<feature type="transmembrane region" description="Helical" evidence="1">
    <location>
        <begin position="77"/>
        <end position="97"/>
    </location>
</feature>
<organism evidence="2 3">
    <name type="scientific">Phenylobacterium conjunctum</name>
    <dbReference type="NCBI Taxonomy" id="1298959"/>
    <lineage>
        <taxon>Bacteria</taxon>
        <taxon>Pseudomonadati</taxon>
        <taxon>Pseudomonadota</taxon>
        <taxon>Alphaproteobacteria</taxon>
        <taxon>Caulobacterales</taxon>
        <taxon>Caulobacteraceae</taxon>
        <taxon>Phenylobacterium</taxon>
    </lineage>
</organism>
<keyword evidence="1" id="KW-1133">Transmembrane helix</keyword>
<dbReference type="RefSeq" id="WP_377354092.1">
    <property type="nucleotide sequence ID" value="NZ_JBHTLQ010000035.1"/>
</dbReference>
<feature type="transmembrane region" description="Helical" evidence="1">
    <location>
        <begin position="253"/>
        <end position="277"/>
    </location>
</feature>
<sequence length="301" mass="32125">MTSLKATDVALEGFRVTRENPRTFLLWCGFSLFVSIIGAAITIALGDEARQAIEVIGDRQAPDLGVLLKAFEELSPLLIMGLVVQCVTVAAVFRIVLRHADHGFGYLKFGADELRLIALTLIYIVLVMLVVTAITFMAGVVALIASVGGPQFAVLAGLGAEIFFLGLLLFIAVRLSLAPAITFAEKRIAVFDSWKLTHGMAWRLGFAYALSLIYMFIIALLTLSIFSALVAVFNGGDLAASGRAMNPDQSSFAAYFTPLTIISLLVSAPLSALWYAVIAAPAAIAYRELHGPVVDEGTLGA</sequence>
<proteinExistence type="predicted"/>
<feature type="transmembrane region" description="Helical" evidence="1">
    <location>
        <begin position="118"/>
        <end position="146"/>
    </location>
</feature>
<feature type="transmembrane region" description="Helical" evidence="1">
    <location>
        <begin position="24"/>
        <end position="45"/>
    </location>
</feature>
<comment type="caution">
    <text evidence="2">The sequence shown here is derived from an EMBL/GenBank/DDBJ whole genome shotgun (WGS) entry which is preliminary data.</text>
</comment>
<evidence type="ECO:0000313" key="2">
    <source>
        <dbReference type="EMBL" id="MFD1191811.1"/>
    </source>
</evidence>
<evidence type="ECO:0000313" key="3">
    <source>
        <dbReference type="Proteomes" id="UP001597216"/>
    </source>
</evidence>
<accession>A0ABW3T4P4</accession>
<evidence type="ECO:0000256" key="1">
    <source>
        <dbReference type="SAM" id="Phobius"/>
    </source>
</evidence>
<reference evidence="3" key="1">
    <citation type="journal article" date="2019" name="Int. J. Syst. Evol. Microbiol.">
        <title>The Global Catalogue of Microorganisms (GCM) 10K type strain sequencing project: providing services to taxonomists for standard genome sequencing and annotation.</title>
        <authorList>
            <consortium name="The Broad Institute Genomics Platform"/>
            <consortium name="The Broad Institute Genome Sequencing Center for Infectious Disease"/>
            <person name="Wu L."/>
            <person name="Ma J."/>
        </authorList>
    </citation>
    <scope>NUCLEOTIDE SEQUENCE [LARGE SCALE GENOMIC DNA]</scope>
    <source>
        <strain evidence="3">CCUG 55074</strain>
    </source>
</reference>
<protein>
    <recommendedName>
        <fullName evidence="4">Membrane domain of glycerophosphoryl diester phosphodiesterase</fullName>
    </recommendedName>
</protein>
<feature type="transmembrane region" description="Helical" evidence="1">
    <location>
        <begin position="152"/>
        <end position="177"/>
    </location>
</feature>
<dbReference type="Proteomes" id="UP001597216">
    <property type="component" value="Unassembled WGS sequence"/>
</dbReference>
<gene>
    <name evidence="2" type="ORF">ACFQ27_14570</name>
</gene>
<keyword evidence="3" id="KW-1185">Reference proteome</keyword>
<keyword evidence="1" id="KW-0812">Transmembrane</keyword>
<evidence type="ECO:0008006" key="4">
    <source>
        <dbReference type="Google" id="ProtNLM"/>
    </source>
</evidence>
<name>A0ABW3T4P4_9CAUL</name>
<feature type="transmembrane region" description="Helical" evidence="1">
    <location>
        <begin position="205"/>
        <end position="233"/>
    </location>
</feature>
<dbReference type="EMBL" id="JBHTLQ010000035">
    <property type="protein sequence ID" value="MFD1191811.1"/>
    <property type="molecule type" value="Genomic_DNA"/>
</dbReference>